<dbReference type="FunFam" id="3.40.50.300:FF:000836">
    <property type="entry name" value="ABC transporter B family member 25"/>
    <property type="match status" value="1"/>
</dbReference>
<feature type="transmembrane region" description="Helical" evidence="10">
    <location>
        <begin position="158"/>
        <end position="180"/>
    </location>
</feature>
<feature type="transmembrane region" description="Helical" evidence="10">
    <location>
        <begin position="378"/>
        <end position="398"/>
    </location>
</feature>
<sequence>MESQRMTITEAHNGGINRFTTHATRRARAARALSNATNRPMYYSANSKGSAQDTKLKMGGAPPELQAHLLKSTKNSAAAPNAADQSHGSKTTSEAWALFAHADRTDYWLMSGGLLAAMVSGSSLPSINIVFANAVTALNNSQFPTTNGVDMDSLTDCALTLLGIGVWVLVSEFFTVALLTHSAARQTRVMREAVMESLVYQEMAWFDTSNPFSLSSDIGGNMVVIQEGLGRKMGQFVKHTTQVILAVTVGITRAWNVGLGIAATFPLFMISIYLFVAYISKSTNLESDEFSQAGAVAEEALSSVGTVMAFNAQQSMADRFKSYLYSGDVTYRKFSKVIATAIAFIQFASFVLFGYGLWLGGHLVANQDTVVPTMKKALPAIMVEIAGLLAIGSAAPALEALASAKAAAVYILQIEKQRSMIDCRAKGRELDVIAGSITFKDVVFAYPTRPRELVLKSCSFTIPAGQRVALVGPSGGGKSTLINLIERLYDPAFGHVAIDDIDIRELGVRWLRKQFGVVRQEPVLFATTIMENIRYGYPNATDQDVIEAAMKAHAHQFIMAFPDGYSTPIGANGSLLSAGQRQRLAIARAFVKNPAMLLLDEVAVALDAESADAVHNAFDELFKAARITTLVIAHRLETLASADIVFVVEDGKIAEQGTYETLARDPHSRYHALFGGTDKKSEQTRLTEMNLLGTSRFRGAHGNGNGKRVGGNHGTAPSMLRPSMAQQTGFDDTIYSSRRGGRESAFIDPTEVMISSQIGTESSFFFVKDSIASNRPSDMAWLEAGGHHRSTVGYPAGKSPYPEHAVAFHEVANQNHGGTVAAPAPASGQSGIVKKILKLMAVDKKFLVLAMMASLLNGIVNPLTAILKSNIVNELYAVEADRDYVGMRRIADKYLFMFLGVGAFLGLSYFTQSYNFRLLGRNITNRMRSMTFASMLKQDMKWFDAPGHSAGALSAMLSNDTAAVKIIAGEIQGRKIQNIIVIVFATILAFIVGSWQATLVFLAAIPFIIATIMIDQRTSWYTEEEGDRSLATAGRIANEIIHNVQTITENNLQETVLVEYRKSLDLPTRVTIKTGYSTGFALGFSQFIKWVAYAALHYFSAFFIRDGSTTFALFYRTMNLMNVAALCIDETATFIGDEKSANIAAGRIFTLIENKPDVDVDMLGEKLDDQFSGTIDVASAEFAYPLNPDAHVLTNYNLSVSGGKTTVLMGGSDAGKSTLMQLLLRLYDVTDGSIEVGGTPIQRLDVRWLRSKVALVSQDPMLFRMSVLENIRLGRPDATLDEVIRVCKMVDADTFVQEFPDGYETLVDTEKFSRGQKQRIAIARALILNPRILLLDDATSALDKDSRARVNETLVNWETTQGGTILAVTEDMEIVERADSIAVAEKGTVIENGTHEELLRIRGGVYATVNKRKSGLDPMTEL</sequence>
<dbReference type="EnsemblProtists" id="PYU1_T005097">
    <property type="protein sequence ID" value="PYU1_T005097"/>
    <property type="gene ID" value="PYU1_G005086"/>
</dbReference>
<accession>K3WJF5</accession>
<dbReference type="InterPro" id="IPR036640">
    <property type="entry name" value="ABC1_TM_sf"/>
</dbReference>
<evidence type="ECO:0008006" key="15">
    <source>
        <dbReference type="Google" id="ProtNLM"/>
    </source>
</evidence>
<evidence type="ECO:0000256" key="4">
    <source>
        <dbReference type="ARBA" id="ARBA00022692"/>
    </source>
</evidence>
<evidence type="ECO:0000256" key="1">
    <source>
        <dbReference type="ARBA" id="ARBA00004141"/>
    </source>
</evidence>
<keyword evidence="7 10" id="KW-1133">Transmembrane helix</keyword>
<feature type="domain" description="ABC transporter" evidence="11">
    <location>
        <begin position="437"/>
        <end position="675"/>
    </location>
</feature>
<evidence type="ECO:0000256" key="8">
    <source>
        <dbReference type="ARBA" id="ARBA00023136"/>
    </source>
</evidence>
<dbReference type="SUPFAM" id="SSF90123">
    <property type="entry name" value="ABC transporter transmembrane region"/>
    <property type="match status" value="2"/>
</dbReference>
<dbReference type="Gene3D" id="1.20.1560.10">
    <property type="entry name" value="ABC transporter type 1, transmembrane domain"/>
    <property type="match status" value="3"/>
</dbReference>
<keyword evidence="6" id="KW-0067">ATP-binding</keyword>
<evidence type="ECO:0000256" key="10">
    <source>
        <dbReference type="SAM" id="Phobius"/>
    </source>
</evidence>
<dbReference type="EMBL" id="GL376564">
    <property type="status" value="NOT_ANNOTATED_CDS"/>
    <property type="molecule type" value="Genomic_DNA"/>
</dbReference>
<dbReference type="CDD" id="cd18578">
    <property type="entry name" value="ABC_6TM_Pgp_ABCB1_D2_like"/>
    <property type="match status" value="1"/>
</dbReference>
<evidence type="ECO:0000256" key="7">
    <source>
        <dbReference type="ARBA" id="ARBA00022989"/>
    </source>
</evidence>
<dbReference type="SMART" id="SM00382">
    <property type="entry name" value="AAA"/>
    <property type="match status" value="2"/>
</dbReference>
<name>K3WJF5_GLOUD</name>
<keyword evidence="8 10" id="KW-0472">Membrane</keyword>
<dbReference type="InterPro" id="IPR003593">
    <property type="entry name" value="AAA+_ATPase"/>
</dbReference>
<dbReference type="GO" id="GO:0005524">
    <property type="term" value="F:ATP binding"/>
    <property type="evidence" value="ECO:0007669"/>
    <property type="project" value="UniProtKB-KW"/>
</dbReference>
<dbReference type="Gene3D" id="3.40.50.300">
    <property type="entry name" value="P-loop containing nucleotide triphosphate hydrolases"/>
    <property type="match status" value="2"/>
</dbReference>
<dbReference type="PROSITE" id="PS50929">
    <property type="entry name" value="ABC_TM1F"/>
    <property type="match status" value="2"/>
</dbReference>
<feature type="domain" description="ABC transmembrane type-1" evidence="12">
    <location>
        <begin position="848"/>
        <end position="1137"/>
    </location>
</feature>
<feature type="domain" description="ABC transporter" evidence="11">
    <location>
        <begin position="1175"/>
        <end position="1411"/>
    </location>
</feature>
<feature type="region of interest" description="Disordered" evidence="9">
    <location>
        <begin position="1"/>
        <end position="21"/>
    </location>
</feature>
<feature type="domain" description="ABC transmembrane type-1" evidence="12">
    <location>
        <begin position="112"/>
        <end position="368"/>
    </location>
</feature>
<dbReference type="PROSITE" id="PS50893">
    <property type="entry name" value="ABC_TRANSPORTER_2"/>
    <property type="match status" value="2"/>
</dbReference>
<dbReference type="InterPro" id="IPR017871">
    <property type="entry name" value="ABC_transporter-like_CS"/>
</dbReference>
<comment type="subcellular location">
    <subcellularLocation>
        <location evidence="1">Membrane</location>
        <topology evidence="1">Multi-pass membrane protein</topology>
    </subcellularLocation>
</comment>
<dbReference type="GO" id="GO:0016887">
    <property type="term" value="F:ATP hydrolysis activity"/>
    <property type="evidence" value="ECO:0007669"/>
    <property type="project" value="InterPro"/>
</dbReference>
<reference evidence="14" key="2">
    <citation type="submission" date="2010-04" db="EMBL/GenBank/DDBJ databases">
        <authorList>
            <person name="Buell R."/>
            <person name="Hamilton J."/>
            <person name="Hostetler J."/>
        </authorList>
    </citation>
    <scope>NUCLEOTIDE SEQUENCE [LARGE SCALE GENOMIC DNA]</scope>
    <source>
        <strain evidence="14">DAOM:BR144</strain>
    </source>
</reference>
<dbReference type="SUPFAM" id="SSF52540">
    <property type="entry name" value="P-loop containing nucleoside triphosphate hydrolases"/>
    <property type="match status" value="2"/>
</dbReference>
<dbReference type="eggNOG" id="KOG0055">
    <property type="taxonomic scope" value="Eukaryota"/>
</dbReference>
<dbReference type="GO" id="GO:0005743">
    <property type="term" value="C:mitochondrial inner membrane"/>
    <property type="evidence" value="ECO:0007669"/>
    <property type="project" value="TreeGrafter"/>
</dbReference>
<evidence type="ECO:0000259" key="11">
    <source>
        <dbReference type="PROSITE" id="PS50893"/>
    </source>
</evidence>
<dbReference type="GO" id="GO:0015421">
    <property type="term" value="F:ABC-type oligopeptide transporter activity"/>
    <property type="evidence" value="ECO:0007669"/>
    <property type="project" value="TreeGrafter"/>
</dbReference>
<dbReference type="CDD" id="cd18577">
    <property type="entry name" value="ABC_6TM_Pgp_ABCB1_D1_like"/>
    <property type="match status" value="1"/>
</dbReference>
<evidence type="ECO:0000256" key="9">
    <source>
        <dbReference type="SAM" id="MobiDB-lite"/>
    </source>
</evidence>
<proteinExistence type="inferred from homology"/>
<dbReference type="FunCoup" id="K3WJF5">
    <property type="interactions" value="5"/>
</dbReference>
<feature type="region of interest" description="Disordered" evidence="9">
    <location>
        <begin position="40"/>
        <end position="60"/>
    </location>
</feature>
<dbReference type="InterPro" id="IPR003439">
    <property type="entry name" value="ABC_transporter-like_ATP-bd"/>
</dbReference>
<dbReference type="InterPro" id="IPR039421">
    <property type="entry name" value="Type_1_exporter"/>
</dbReference>
<dbReference type="Proteomes" id="UP000019132">
    <property type="component" value="Unassembled WGS sequence"/>
</dbReference>
<dbReference type="STRING" id="431595.K3WJF5"/>
<feature type="transmembrane region" description="Helical" evidence="10">
    <location>
        <begin position="261"/>
        <end position="279"/>
    </location>
</feature>
<feature type="transmembrane region" description="Helical" evidence="10">
    <location>
        <begin position="979"/>
        <end position="1009"/>
    </location>
</feature>
<keyword evidence="5" id="KW-0547">Nucleotide-binding</keyword>
<dbReference type="HOGENOM" id="CLU_000604_17_2_1"/>
<dbReference type="PANTHER" id="PTHR43394:SF27">
    <property type="entry name" value="ATP-DEPENDENT TRANSLOCASE ABCB1-LIKE"/>
    <property type="match status" value="1"/>
</dbReference>
<comment type="similarity">
    <text evidence="2">Belongs to the ABC transporter superfamily. ABCB family. Multidrug resistance exporter (TC 3.A.1.201) subfamily.</text>
</comment>
<keyword evidence="14" id="KW-1185">Reference proteome</keyword>
<dbReference type="InterPro" id="IPR011527">
    <property type="entry name" value="ABC1_TM_dom"/>
</dbReference>
<evidence type="ECO:0000259" key="12">
    <source>
        <dbReference type="PROSITE" id="PS50929"/>
    </source>
</evidence>
<reference evidence="13" key="3">
    <citation type="submission" date="2015-02" db="UniProtKB">
        <authorList>
            <consortium name="EnsemblProtists"/>
        </authorList>
    </citation>
    <scope>IDENTIFICATION</scope>
    <source>
        <strain evidence="13">DAOM BR144</strain>
    </source>
</reference>
<keyword evidence="3" id="KW-0813">Transport</keyword>
<keyword evidence="4 10" id="KW-0812">Transmembrane</keyword>
<dbReference type="VEuPathDB" id="FungiDB:PYU1_G005086"/>
<reference evidence="14" key="1">
    <citation type="journal article" date="2010" name="Genome Biol.">
        <title>Genome sequence of the necrotrophic plant pathogen Pythium ultimum reveals original pathogenicity mechanisms and effector repertoire.</title>
        <authorList>
            <person name="Levesque C.A."/>
            <person name="Brouwer H."/>
            <person name="Cano L."/>
            <person name="Hamilton J.P."/>
            <person name="Holt C."/>
            <person name="Huitema E."/>
            <person name="Raffaele S."/>
            <person name="Robideau G.P."/>
            <person name="Thines M."/>
            <person name="Win J."/>
            <person name="Zerillo M.M."/>
            <person name="Beakes G.W."/>
            <person name="Boore J.L."/>
            <person name="Busam D."/>
            <person name="Dumas B."/>
            <person name="Ferriera S."/>
            <person name="Fuerstenberg S.I."/>
            <person name="Gachon C.M."/>
            <person name="Gaulin E."/>
            <person name="Govers F."/>
            <person name="Grenville-Briggs L."/>
            <person name="Horner N."/>
            <person name="Hostetler J."/>
            <person name="Jiang R.H."/>
            <person name="Johnson J."/>
            <person name="Krajaejun T."/>
            <person name="Lin H."/>
            <person name="Meijer H.J."/>
            <person name="Moore B."/>
            <person name="Morris P."/>
            <person name="Phuntmart V."/>
            <person name="Puiu D."/>
            <person name="Shetty J."/>
            <person name="Stajich J.E."/>
            <person name="Tripathy S."/>
            <person name="Wawra S."/>
            <person name="van West P."/>
            <person name="Whitty B.R."/>
            <person name="Coutinho P.M."/>
            <person name="Henrissat B."/>
            <person name="Martin F."/>
            <person name="Thomas P.D."/>
            <person name="Tyler B.M."/>
            <person name="De Vries R.P."/>
            <person name="Kamoun S."/>
            <person name="Yandell M."/>
            <person name="Tisserat N."/>
            <person name="Buell C.R."/>
        </authorList>
    </citation>
    <scope>NUCLEOTIDE SEQUENCE</scope>
    <source>
        <strain evidence="14">DAOM:BR144</strain>
    </source>
</reference>
<protein>
    <recommendedName>
        <fullName evidence="15">Bile salt export pump</fullName>
    </recommendedName>
</protein>
<feature type="compositionally biased region" description="Polar residues" evidence="9">
    <location>
        <begin position="44"/>
        <end position="53"/>
    </location>
</feature>
<dbReference type="InterPro" id="IPR027417">
    <property type="entry name" value="P-loop_NTPase"/>
</dbReference>
<dbReference type="PROSITE" id="PS00211">
    <property type="entry name" value="ABC_TRANSPORTER_1"/>
    <property type="match status" value="1"/>
</dbReference>
<organism evidence="13 14">
    <name type="scientific">Globisporangium ultimum (strain ATCC 200006 / CBS 805.95 / DAOM BR144)</name>
    <name type="common">Pythium ultimum</name>
    <dbReference type="NCBI Taxonomy" id="431595"/>
    <lineage>
        <taxon>Eukaryota</taxon>
        <taxon>Sar</taxon>
        <taxon>Stramenopiles</taxon>
        <taxon>Oomycota</taxon>
        <taxon>Peronosporomycetes</taxon>
        <taxon>Pythiales</taxon>
        <taxon>Pythiaceae</taxon>
        <taxon>Globisporangium</taxon>
    </lineage>
</organism>
<dbReference type="Pfam" id="PF00005">
    <property type="entry name" value="ABC_tran"/>
    <property type="match status" value="2"/>
</dbReference>
<evidence type="ECO:0000313" key="13">
    <source>
        <dbReference type="EnsemblProtists" id="PYU1_T005097"/>
    </source>
</evidence>
<dbReference type="InParanoid" id="K3WJF5"/>
<evidence type="ECO:0000256" key="3">
    <source>
        <dbReference type="ARBA" id="ARBA00022448"/>
    </source>
</evidence>
<feature type="transmembrane region" description="Helical" evidence="10">
    <location>
        <begin position="337"/>
        <end position="358"/>
    </location>
</feature>
<evidence type="ECO:0000256" key="6">
    <source>
        <dbReference type="ARBA" id="ARBA00022840"/>
    </source>
</evidence>
<evidence type="ECO:0000313" key="14">
    <source>
        <dbReference type="Proteomes" id="UP000019132"/>
    </source>
</evidence>
<feature type="transmembrane region" description="Helical" evidence="10">
    <location>
        <begin position="114"/>
        <end position="138"/>
    </location>
</feature>
<dbReference type="PANTHER" id="PTHR43394">
    <property type="entry name" value="ATP-DEPENDENT PERMEASE MDL1, MITOCHONDRIAL"/>
    <property type="match status" value="1"/>
</dbReference>
<dbReference type="GO" id="GO:0090374">
    <property type="term" value="P:oligopeptide export from mitochondrion"/>
    <property type="evidence" value="ECO:0007669"/>
    <property type="project" value="TreeGrafter"/>
</dbReference>
<evidence type="ECO:0000256" key="2">
    <source>
        <dbReference type="ARBA" id="ARBA00007577"/>
    </source>
</evidence>
<evidence type="ECO:0000256" key="5">
    <source>
        <dbReference type="ARBA" id="ARBA00022741"/>
    </source>
</evidence>
<dbReference type="FunFam" id="3.40.50.300:FF:000604">
    <property type="entry name" value="ABC transporter B family member 28"/>
    <property type="match status" value="1"/>
</dbReference>
<dbReference type="Pfam" id="PF00664">
    <property type="entry name" value="ABC_membrane"/>
    <property type="match status" value="2"/>
</dbReference>
<feature type="transmembrane region" description="Helical" evidence="10">
    <location>
        <begin position="894"/>
        <end position="911"/>
    </location>
</feature>